<reference evidence="4 5" key="1">
    <citation type="submission" date="2019-03" db="EMBL/GenBank/DDBJ databases">
        <title>Genomic Encyclopedia of Type Strains, Phase IV (KMG-IV): sequencing the most valuable type-strain genomes for metagenomic binning, comparative biology and taxonomic classification.</title>
        <authorList>
            <person name="Goeker M."/>
        </authorList>
    </citation>
    <scope>NUCLEOTIDE SEQUENCE [LARGE SCALE GENOMIC DNA]</scope>
    <source>
        <strain evidence="4 5">DSM 100048</strain>
    </source>
</reference>
<organism evidence="4 5">
    <name type="scientific">Paracandidimonas soli</name>
    <dbReference type="NCBI Taxonomy" id="1917182"/>
    <lineage>
        <taxon>Bacteria</taxon>
        <taxon>Pseudomonadati</taxon>
        <taxon>Pseudomonadota</taxon>
        <taxon>Betaproteobacteria</taxon>
        <taxon>Burkholderiales</taxon>
        <taxon>Alcaligenaceae</taxon>
        <taxon>Paracandidimonas</taxon>
    </lineage>
</organism>
<gene>
    <name evidence="4" type="ORF">EV686_103187</name>
</gene>
<dbReference type="PROSITE" id="PS51755">
    <property type="entry name" value="OMPR_PHOB"/>
    <property type="match status" value="1"/>
</dbReference>
<sequence length="192" mass="21488">MWHLRYTSLDILVLEHGLLMDWSSVPDGRQSSSTPPSTLYLGPKSDLTLLPVWLMPAATALPWPGKKDLIRQWIGRHVDQRADRTALSSVLRTGPLRLDMHRLIARNGETQSSLTATETNLLAILMRHVGNLVSRDMLVAASLDTTPDPKQRRLDTHISNLRRKLRLSADALPGGPRIHSHRGRGYMLTIDG</sequence>
<dbReference type="AlphaFoldDB" id="A0A4R3V6H9"/>
<dbReference type="GO" id="GO:0006355">
    <property type="term" value="P:regulation of DNA-templated transcription"/>
    <property type="evidence" value="ECO:0007669"/>
    <property type="project" value="InterPro"/>
</dbReference>
<proteinExistence type="predicted"/>
<dbReference type="EMBL" id="SMBX01000003">
    <property type="protein sequence ID" value="TCV00606.1"/>
    <property type="molecule type" value="Genomic_DNA"/>
</dbReference>
<dbReference type="InterPro" id="IPR016032">
    <property type="entry name" value="Sig_transdc_resp-reg_C-effctor"/>
</dbReference>
<dbReference type="RefSeq" id="WP_165972541.1">
    <property type="nucleotide sequence ID" value="NZ_JBEBWM010000042.1"/>
</dbReference>
<dbReference type="Pfam" id="PF00486">
    <property type="entry name" value="Trans_reg_C"/>
    <property type="match status" value="1"/>
</dbReference>
<keyword evidence="5" id="KW-1185">Reference proteome</keyword>
<evidence type="ECO:0000256" key="1">
    <source>
        <dbReference type="ARBA" id="ARBA00023125"/>
    </source>
</evidence>
<dbReference type="GO" id="GO:0000160">
    <property type="term" value="P:phosphorelay signal transduction system"/>
    <property type="evidence" value="ECO:0007669"/>
    <property type="project" value="InterPro"/>
</dbReference>
<evidence type="ECO:0000256" key="2">
    <source>
        <dbReference type="PROSITE-ProRule" id="PRU01091"/>
    </source>
</evidence>
<dbReference type="GO" id="GO:0003677">
    <property type="term" value="F:DNA binding"/>
    <property type="evidence" value="ECO:0007669"/>
    <property type="project" value="UniProtKB-UniRule"/>
</dbReference>
<dbReference type="InterPro" id="IPR036388">
    <property type="entry name" value="WH-like_DNA-bd_sf"/>
</dbReference>
<evidence type="ECO:0000313" key="5">
    <source>
        <dbReference type="Proteomes" id="UP000294692"/>
    </source>
</evidence>
<keyword evidence="1 2" id="KW-0238">DNA-binding</keyword>
<dbReference type="SMART" id="SM00862">
    <property type="entry name" value="Trans_reg_C"/>
    <property type="match status" value="1"/>
</dbReference>
<dbReference type="SUPFAM" id="SSF46894">
    <property type="entry name" value="C-terminal effector domain of the bipartite response regulators"/>
    <property type="match status" value="1"/>
</dbReference>
<dbReference type="Gene3D" id="1.10.10.10">
    <property type="entry name" value="Winged helix-like DNA-binding domain superfamily/Winged helix DNA-binding domain"/>
    <property type="match status" value="1"/>
</dbReference>
<evidence type="ECO:0000259" key="3">
    <source>
        <dbReference type="PROSITE" id="PS51755"/>
    </source>
</evidence>
<evidence type="ECO:0000313" key="4">
    <source>
        <dbReference type="EMBL" id="TCV00606.1"/>
    </source>
</evidence>
<feature type="DNA-binding region" description="OmpR/PhoB-type" evidence="2">
    <location>
        <begin position="88"/>
        <end position="190"/>
    </location>
</feature>
<dbReference type="CDD" id="cd00383">
    <property type="entry name" value="trans_reg_C"/>
    <property type="match status" value="1"/>
</dbReference>
<accession>A0A4R3V6H9</accession>
<dbReference type="Proteomes" id="UP000294692">
    <property type="component" value="Unassembled WGS sequence"/>
</dbReference>
<feature type="domain" description="OmpR/PhoB-type" evidence="3">
    <location>
        <begin position="88"/>
        <end position="190"/>
    </location>
</feature>
<protein>
    <submittedName>
        <fullName evidence="4">Transcriptional regulator</fullName>
    </submittedName>
</protein>
<dbReference type="InterPro" id="IPR001867">
    <property type="entry name" value="OmpR/PhoB-type_DNA-bd"/>
</dbReference>
<name>A0A4R3V6H9_9BURK</name>
<comment type="caution">
    <text evidence="4">The sequence shown here is derived from an EMBL/GenBank/DDBJ whole genome shotgun (WGS) entry which is preliminary data.</text>
</comment>